<name>A0A6A6HSU3_9PLEO</name>
<evidence type="ECO:0000313" key="18">
    <source>
        <dbReference type="Proteomes" id="UP000800094"/>
    </source>
</evidence>
<evidence type="ECO:0000256" key="5">
    <source>
        <dbReference type="ARBA" id="ARBA00022692"/>
    </source>
</evidence>
<evidence type="ECO:0000256" key="3">
    <source>
        <dbReference type="ARBA" id="ARBA00004991"/>
    </source>
</evidence>
<dbReference type="InterPro" id="IPR036291">
    <property type="entry name" value="NAD(P)-bd_dom_sf"/>
</dbReference>
<evidence type="ECO:0000256" key="6">
    <source>
        <dbReference type="ARBA" id="ARBA00022741"/>
    </source>
</evidence>
<evidence type="ECO:0000313" key="17">
    <source>
        <dbReference type="EMBL" id="KAF2240510.1"/>
    </source>
</evidence>
<evidence type="ECO:0000256" key="11">
    <source>
        <dbReference type="ARBA" id="ARBA00023002"/>
    </source>
</evidence>
<dbReference type="GeneID" id="54579639"/>
<dbReference type="GO" id="GO:0000166">
    <property type="term" value="F:nucleotide binding"/>
    <property type="evidence" value="ECO:0007669"/>
    <property type="project" value="UniProtKB-KW"/>
</dbReference>
<dbReference type="GO" id="GO:0047560">
    <property type="term" value="F:3-dehydrosphinganine reductase activity"/>
    <property type="evidence" value="ECO:0007669"/>
    <property type="project" value="UniProtKB-EC"/>
</dbReference>
<dbReference type="EC" id="1.1.1.102" evidence="14"/>
<dbReference type="PANTHER" id="PTHR43550:SF3">
    <property type="entry name" value="3-KETODIHYDROSPHINGOSINE REDUCTASE"/>
    <property type="match status" value="1"/>
</dbReference>
<evidence type="ECO:0000256" key="1">
    <source>
        <dbReference type="ARBA" id="ARBA00004586"/>
    </source>
</evidence>
<dbReference type="AlphaFoldDB" id="A0A6A6HSU3"/>
<evidence type="ECO:0000256" key="13">
    <source>
        <dbReference type="ARBA" id="ARBA00023136"/>
    </source>
</evidence>
<dbReference type="PRINTS" id="PR00081">
    <property type="entry name" value="GDHRDH"/>
</dbReference>
<keyword evidence="10" id="KW-1133">Transmembrane helix</keyword>
<keyword evidence="5" id="KW-0812">Transmembrane</keyword>
<comment type="subcellular location">
    <subcellularLocation>
        <location evidence="1">Endoplasmic reticulum membrane</location>
    </subcellularLocation>
</comment>
<dbReference type="SUPFAM" id="SSF51735">
    <property type="entry name" value="NAD(P)-binding Rossmann-fold domains"/>
    <property type="match status" value="1"/>
</dbReference>
<evidence type="ECO:0000256" key="10">
    <source>
        <dbReference type="ARBA" id="ARBA00022989"/>
    </source>
</evidence>
<keyword evidence="6" id="KW-0547">Nucleotide-binding</keyword>
<dbReference type="GO" id="GO:0006666">
    <property type="term" value="P:3-keto-sphinganine metabolic process"/>
    <property type="evidence" value="ECO:0007669"/>
    <property type="project" value="InterPro"/>
</dbReference>
<comment type="function">
    <text evidence="15">Catalyzes the reduction of 3'-oxosphinganine (3-ketodihydrosphingosine/KDS) to sphinganine (dihydrosphingosine/DHS), the second step of de novo sphingolipid biosynthesis.</text>
</comment>
<comment type="pathway">
    <text evidence="2">Lipid metabolism; sphingolipid metabolism.</text>
</comment>
<keyword evidence="18" id="KW-1185">Reference proteome</keyword>
<dbReference type="Proteomes" id="UP000800094">
    <property type="component" value="Unassembled WGS sequence"/>
</dbReference>
<dbReference type="RefSeq" id="XP_033675514.1">
    <property type="nucleotide sequence ID" value="XM_033826309.1"/>
</dbReference>
<evidence type="ECO:0000256" key="8">
    <source>
        <dbReference type="ARBA" id="ARBA00022857"/>
    </source>
</evidence>
<evidence type="ECO:0000256" key="7">
    <source>
        <dbReference type="ARBA" id="ARBA00022824"/>
    </source>
</evidence>
<protein>
    <recommendedName>
        <fullName evidence="14">3-dehydrosphinganine reductase</fullName>
        <ecNumber evidence="14">1.1.1.102</ecNumber>
    </recommendedName>
</protein>
<evidence type="ECO:0000256" key="12">
    <source>
        <dbReference type="ARBA" id="ARBA00023098"/>
    </source>
</evidence>
<dbReference type="FunFam" id="3.40.50.720:FF:000456">
    <property type="entry name" value="3-ketodihydrosphingosine reductase tsc10"/>
    <property type="match status" value="1"/>
</dbReference>
<comment type="similarity">
    <text evidence="4">Belongs to the short-chain dehydrogenases/reductases (SDR) family.</text>
</comment>
<keyword evidence="8" id="KW-0521">NADP</keyword>
<dbReference type="PANTHER" id="PTHR43550">
    <property type="entry name" value="3-KETODIHYDROSPHINGOSINE REDUCTASE"/>
    <property type="match status" value="1"/>
</dbReference>
<keyword evidence="11" id="KW-0560">Oxidoreductase</keyword>
<dbReference type="InterPro" id="IPR045022">
    <property type="entry name" value="KDSR-like"/>
</dbReference>
<keyword evidence="12" id="KW-0443">Lipid metabolism</keyword>
<dbReference type="GO" id="GO:0005789">
    <property type="term" value="C:endoplasmic reticulum membrane"/>
    <property type="evidence" value="ECO:0007669"/>
    <property type="project" value="UniProtKB-SubCell"/>
</dbReference>
<gene>
    <name evidence="17" type="ORF">BU26DRAFT_497847</name>
</gene>
<comment type="catalytic activity">
    <reaction evidence="16">
        <text>sphinganine + NADP(+) = 3-oxosphinganine + NADPH + H(+)</text>
        <dbReference type="Rhea" id="RHEA:22640"/>
        <dbReference type="ChEBI" id="CHEBI:15378"/>
        <dbReference type="ChEBI" id="CHEBI:57783"/>
        <dbReference type="ChEBI" id="CHEBI:57817"/>
        <dbReference type="ChEBI" id="CHEBI:58299"/>
        <dbReference type="ChEBI" id="CHEBI:58349"/>
        <dbReference type="EC" id="1.1.1.102"/>
    </reaction>
    <physiologicalReaction direction="right-to-left" evidence="16">
        <dbReference type="Rhea" id="RHEA:22642"/>
    </physiologicalReaction>
</comment>
<keyword evidence="13" id="KW-0472">Membrane</keyword>
<organism evidence="17 18">
    <name type="scientific">Trematosphaeria pertusa</name>
    <dbReference type="NCBI Taxonomy" id="390896"/>
    <lineage>
        <taxon>Eukaryota</taxon>
        <taxon>Fungi</taxon>
        <taxon>Dikarya</taxon>
        <taxon>Ascomycota</taxon>
        <taxon>Pezizomycotina</taxon>
        <taxon>Dothideomycetes</taxon>
        <taxon>Pleosporomycetidae</taxon>
        <taxon>Pleosporales</taxon>
        <taxon>Massarineae</taxon>
        <taxon>Trematosphaeriaceae</taxon>
        <taxon>Trematosphaeria</taxon>
    </lineage>
</organism>
<accession>A0A6A6HSU3</accession>
<comment type="pathway">
    <text evidence="3">Sphingolipid metabolism.</text>
</comment>
<evidence type="ECO:0000256" key="2">
    <source>
        <dbReference type="ARBA" id="ARBA00004760"/>
    </source>
</evidence>
<dbReference type="GO" id="GO:0030148">
    <property type="term" value="P:sphingolipid biosynthetic process"/>
    <property type="evidence" value="ECO:0007669"/>
    <property type="project" value="InterPro"/>
</dbReference>
<dbReference type="Pfam" id="PF00106">
    <property type="entry name" value="adh_short"/>
    <property type="match status" value="1"/>
</dbReference>
<dbReference type="EMBL" id="ML987217">
    <property type="protein sequence ID" value="KAF2240510.1"/>
    <property type="molecule type" value="Genomic_DNA"/>
</dbReference>
<keyword evidence="9" id="KW-0746">Sphingolipid metabolism</keyword>
<evidence type="ECO:0000256" key="15">
    <source>
        <dbReference type="ARBA" id="ARBA00044737"/>
    </source>
</evidence>
<keyword evidence="7" id="KW-0256">Endoplasmic reticulum</keyword>
<reference evidence="17" key="1">
    <citation type="journal article" date="2020" name="Stud. Mycol.">
        <title>101 Dothideomycetes genomes: a test case for predicting lifestyles and emergence of pathogens.</title>
        <authorList>
            <person name="Haridas S."/>
            <person name="Albert R."/>
            <person name="Binder M."/>
            <person name="Bloem J."/>
            <person name="Labutti K."/>
            <person name="Salamov A."/>
            <person name="Andreopoulos B."/>
            <person name="Baker S."/>
            <person name="Barry K."/>
            <person name="Bills G."/>
            <person name="Bluhm B."/>
            <person name="Cannon C."/>
            <person name="Castanera R."/>
            <person name="Culley D."/>
            <person name="Daum C."/>
            <person name="Ezra D."/>
            <person name="Gonzalez J."/>
            <person name="Henrissat B."/>
            <person name="Kuo A."/>
            <person name="Liang C."/>
            <person name="Lipzen A."/>
            <person name="Lutzoni F."/>
            <person name="Magnuson J."/>
            <person name="Mondo S."/>
            <person name="Nolan M."/>
            <person name="Ohm R."/>
            <person name="Pangilinan J."/>
            <person name="Park H.-J."/>
            <person name="Ramirez L."/>
            <person name="Alfaro M."/>
            <person name="Sun H."/>
            <person name="Tritt A."/>
            <person name="Yoshinaga Y."/>
            <person name="Zwiers L.-H."/>
            <person name="Turgeon B."/>
            <person name="Goodwin S."/>
            <person name="Spatafora J."/>
            <person name="Crous P."/>
            <person name="Grigoriev I."/>
        </authorList>
    </citation>
    <scope>NUCLEOTIDE SEQUENCE</scope>
    <source>
        <strain evidence="17">CBS 122368</strain>
    </source>
</reference>
<evidence type="ECO:0000256" key="9">
    <source>
        <dbReference type="ARBA" id="ARBA00022919"/>
    </source>
</evidence>
<dbReference type="CDD" id="cd08939">
    <property type="entry name" value="KDSR-like_SDR_c"/>
    <property type="match status" value="1"/>
</dbReference>
<dbReference type="OrthoDB" id="10267115at2759"/>
<evidence type="ECO:0000256" key="16">
    <source>
        <dbReference type="ARBA" id="ARBA00048930"/>
    </source>
</evidence>
<evidence type="ECO:0000256" key="4">
    <source>
        <dbReference type="ARBA" id="ARBA00006484"/>
    </source>
</evidence>
<sequence>MESMLWWATAALLAIVGVVSLDIMGFLSWGNKFQVEGQTVLLTGGSYGMGKEIAKLLSQRGANVIIVARNVEKLQSAMEYAKAAAKNPSTQRFHIISADVTSEAENARVLAESTAWNNGVVPQIVWANAGASVPGLFVEMKTETMRSQMDINYWAAAYLAHQTLKAWLYPETPYKPQEKGAKTESPRHLIITSSVLGLVNITGYAAYSPAKAALKSLCDGLNHEMNLYNGARRSKKDSGQAPAPFDVHIHSIWPATIVSPGLQNENKTKHPITFKLEEADSEQTELQAAQAAIKGLERGNYMTALNWLGELMRLSSMGPSPRDSLIKDTVGQWITSIAWLFVGPDMEGTVWNWGKKEGMPKFRPNAQ</sequence>
<evidence type="ECO:0000256" key="14">
    <source>
        <dbReference type="ARBA" id="ARBA00026112"/>
    </source>
</evidence>
<dbReference type="InterPro" id="IPR002347">
    <property type="entry name" value="SDR_fam"/>
</dbReference>
<dbReference type="Gene3D" id="3.40.50.720">
    <property type="entry name" value="NAD(P)-binding Rossmann-like Domain"/>
    <property type="match status" value="1"/>
</dbReference>
<proteinExistence type="inferred from homology"/>